<proteinExistence type="predicted"/>
<accession>A0ABV5WYG7</accession>
<dbReference type="SUPFAM" id="SSF52980">
    <property type="entry name" value="Restriction endonuclease-like"/>
    <property type="match status" value="1"/>
</dbReference>
<keyword evidence="3" id="KW-0234">DNA repair</keyword>
<evidence type="ECO:0000256" key="2">
    <source>
        <dbReference type="ARBA" id="ARBA00022806"/>
    </source>
</evidence>
<dbReference type="InterPro" id="IPR011604">
    <property type="entry name" value="PDDEXK-like_dom_sf"/>
</dbReference>
<evidence type="ECO:0000256" key="3">
    <source>
        <dbReference type="ARBA" id="ARBA00023204"/>
    </source>
</evidence>
<evidence type="ECO:0000313" key="5">
    <source>
        <dbReference type="EMBL" id="MFB9775191.1"/>
    </source>
</evidence>
<evidence type="ECO:0000256" key="1">
    <source>
        <dbReference type="ARBA" id="ARBA00022763"/>
    </source>
</evidence>
<dbReference type="InterPro" id="IPR011335">
    <property type="entry name" value="Restrct_endonuc-II-like"/>
</dbReference>
<dbReference type="Gene3D" id="3.90.320.10">
    <property type="match status" value="1"/>
</dbReference>
<gene>
    <name evidence="5" type="ORF">ACFFN1_01970</name>
</gene>
<protein>
    <submittedName>
        <fullName evidence="5">RecB family exonuclease</fullName>
    </submittedName>
</protein>
<keyword evidence="1" id="KW-0227">DNA damage</keyword>
<keyword evidence="6" id="KW-1185">Reference proteome</keyword>
<dbReference type="InterPro" id="IPR038726">
    <property type="entry name" value="PDDEXK_AddAB-type"/>
</dbReference>
<dbReference type="Proteomes" id="UP001589707">
    <property type="component" value="Unassembled WGS sequence"/>
</dbReference>
<keyword evidence="2" id="KW-0547">Nucleotide-binding</keyword>
<dbReference type="Pfam" id="PF12705">
    <property type="entry name" value="PDDEXK_1"/>
    <property type="match status" value="1"/>
</dbReference>
<evidence type="ECO:0000313" key="6">
    <source>
        <dbReference type="Proteomes" id="UP001589707"/>
    </source>
</evidence>
<keyword evidence="5" id="KW-0378">Hydrolase</keyword>
<dbReference type="RefSeq" id="WP_376838091.1">
    <property type="nucleotide sequence ID" value="NZ_JBHMAU010000018.1"/>
</dbReference>
<dbReference type="EMBL" id="JBHMAU010000018">
    <property type="protein sequence ID" value="MFB9775191.1"/>
    <property type="molecule type" value="Genomic_DNA"/>
</dbReference>
<organism evidence="5 6">
    <name type="scientific">Brevibacterium otitidis</name>
    <dbReference type="NCBI Taxonomy" id="53364"/>
    <lineage>
        <taxon>Bacteria</taxon>
        <taxon>Bacillati</taxon>
        <taxon>Actinomycetota</taxon>
        <taxon>Actinomycetes</taxon>
        <taxon>Micrococcales</taxon>
        <taxon>Brevibacteriaceae</taxon>
        <taxon>Brevibacterium</taxon>
    </lineage>
</organism>
<keyword evidence="2" id="KW-0347">Helicase</keyword>
<dbReference type="GO" id="GO:0004527">
    <property type="term" value="F:exonuclease activity"/>
    <property type="evidence" value="ECO:0007669"/>
    <property type="project" value="UniProtKB-KW"/>
</dbReference>
<comment type="caution">
    <text evidence="5">The sequence shown here is derived from an EMBL/GenBank/DDBJ whole genome shotgun (WGS) entry which is preliminary data.</text>
</comment>
<keyword evidence="5" id="KW-0540">Nuclease</keyword>
<keyword evidence="5" id="KW-0269">Exonuclease</keyword>
<reference evidence="5 6" key="1">
    <citation type="submission" date="2024-09" db="EMBL/GenBank/DDBJ databases">
        <authorList>
            <person name="Sun Q."/>
            <person name="Mori K."/>
        </authorList>
    </citation>
    <scope>NUCLEOTIDE SEQUENCE [LARGE SCALE GENOMIC DNA]</scope>
    <source>
        <strain evidence="5 6">JCM 11683</strain>
    </source>
</reference>
<evidence type="ECO:0000259" key="4">
    <source>
        <dbReference type="Pfam" id="PF12705"/>
    </source>
</evidence>
<sequence>MAKLVALSPSRANDFVQCPLKFRYRSIDKLPEPLSPAAFKGTLVHAVLERLFDAVAPERTWEKTIELLPIELTRLTDEDDRVAELFPAEEDRRQLLNESAELCRSYFSLEIPQMLEPDRREEFVQVPLEGGPLLRGFIDRVDAAADGAVRLVDYKTGKQPKPQYGREADFQMRFYALMHYLSEGQLVHTLKLLYLGSRSSLDMHPTMADIERTEFEVRGIWNEITDAAQSGRWRPRRSPLCNWCSFKPICPAWGNTAPAAPEITEIAGVDLFSGQGEPSELHDDRQP</sequence>
<name>A0ABV5WYG7_9MICO</name>
<feature type="domain" description="PD-(D/E)XK endonuclease-like" evidence="4">
    <location>
        <begin position="7"/>
        <end position="251"/>
    </location>
</feature>
<keyword evidence="2" id="KW-0067">ATP-binding</keyword>